<organism evidence="1 2">
    <name type="scientific">Aequoribacter fuscus</name>
    <dbReference type="NCBI Taxonomy" id="2518989"/>
    <lineage>
        <taxon>Bacteria</taxon>
        <taxon>Pseudomonadati</taxon>
        <taxon>Pseudomonadota</taxon>
        <taxon>Gammaproteobacteria</taxon>
        <taxon>Cellvibrionales</taxon>
        <taxon>Halieaceae</taxon>
        <taxon>Aequoribacter</taxon>
    </lineage>
</organism>
<dbReference type="SUPFAM" id="SSF52540">
    <property type="entry name" value="P-loop containing nucleoside triphosphate hydrolases"/>
    <property type="match status" value="1"/>
</dbReference>
<dbReference type="InterPro" id="IPR052736">
    <property type="entry name" value="Stf3_sulfotransferase"/>
</dbReference>
<gene>
    <name evidence="1" type="ORF">IMCC3088_260</name>
</gene>
<dbReference type="eggNOG" id="COG0438">
    <property type="taxonomic scope" value="Bacteria"/>
</dbReference>
<evidence type="ECO:0000313" key="2">
    <source>
        <dbReference type="Proteomes" id="UP000005615"/>
    </source>
</evidence>
<proteinExistence type="predicted"/>
<accession>F3KZE9</accession>
<dbReference type="Proteomes" id="UP000005615">
    <property type="component" value="Unassembled WGS sequence"/>
</dbReference>
<sequence>MMIKLLLWVPLTMVFNTLCFVLDYVFFPGLWRQEVKQPVFIVGHARSGTTLLHRLMSGDTQRFSYFLYWETLFPSLLQKHLIRWFGGFDKDHLGGFFERRLKAWDEKKFGQFRHIHNMSLWNSEEDQFVMRGAFVTQEWSLEMPLFEHIDIFHVDDLPERKRQRWMHHYKECVKRQLLLNGGQHTHLSKNPLMSGWVNAILETFPDAKIVVSVRNPMECIPSALKLMEGSWKAKGWKKEDYQVSLQHMAEISLESFKIPKQALAKRPQTPQLFVDYRELTTAPGATIAKVYEALDLPITADYQNYLNQQEQRETQHTSTFKYKLADYAITAERIEDELAEWFDEYDWSLSSRANLRRAWDDMMSALQMARNAIDDPKLMPPPENDRILAEGYRYLMGFAHSAIERAFHENREAPEFRNMLSPITRATIDNADAIYFYAPIDGSKAYWLRGKTHQTAHWRGEAVNDDQPKAPHYLIFEASWRDLSGDSGKLTELRPGMRIQTGRLDSSSIAVDDNGSFEILLAPERPAGFEGNFISTLKVVKHPHPEDSSVAPERYATYLTGRQLFNDWDMEEAIHFTLEPQEQTWSNRPDYTVDRAVAELQRCGEIARNQMLFWNAFWTIPMGTYGERQGSIPGVAFPRNAFNTINAASGATGGGMSTNLYAGGVFELEPDEALIVEMTVPTQPQYMGFQLANLWGESLEYGCRTGSLNRHQMTQSSDGKYRLVVAHTDPGVANWLDTTGHKEGFMAPRWAYSETPDQEVWPTISATRVAFSEVASHLPEDTVRVTPEERLHEVMARQRAVQKRFRNF</sequence>
<dbReference type="EMBL" id="AEIG01000011">
    <property type="protein sequence ID" value="EGG30636.1"/>
    <property type="molecule type" value="Genomic_DNA"/>
</dbReference>
<dbReference type="Pfam" id="PF13469">
    <property type="entry name" value="Sulfotransfer_3"/>
    <property type="match status" value="1"/>
</dbReference>
<dbReference type="Gene3D" id="3.40.50.300">
    <property type="entry name" value="P-loop containing nucleotide triphosphate hydrolases"/>
    <property type="match status" value="1"/>
</dbReference>
<evidence type="ECO:0000313" key="1">
    <source>
        <dbReference type="EMBL" id="EGG30636.1"/>
    </source>
</evidence>
<dbReference type="AlphaFoldDB" id="F3KZE9"/>
<evidence type="ECO:0008006" key="3">
    <source>
        <dbReference type="Google" id="ProtNLM"/>
    </source>
</evidence>
<dbReference type="InterPro" id="IPR027417">
    <property type="entry name" value="P-loop_NTPase"/>
</dbReference>
<protein>
    <recommendedName>
        <fullName evidence="3">Sulfotransferase family protein</fullName>
    </recommendedName>
</protein>
<keyword evidence="2" id="KW-1185">Reference proteome</keyword>
<comment type="caution">
    <text evidence="1">The sequence shown here is derived from an EMBL/GenBank/DDBJ whole genome shotgun (WGS) entry which is preliminary data.</text>
</comment>
<dbReference type="PANTHER" id="PTHR36451:SF1">
    <property type="entry name" value="OMEGA-HYDROXY-BETA-DIHYDROMENAQUINONE-9 SULFOTRANSFERASE STF3"/>
    <property type="match status" value="1"/>
</dbReference>
<dbReference type="PANTHER" id="PTHR36451">
    <property type="entry name" value="PAPS-DEPENDENT SULFOTRANSFERASE STF3"/>
    <property type="match status" value="1"/>
</dbReference>
<dbReference type="STRING" id="2518989.IMCC3088_260"/>
<name>F3KZE9_9GAMM</name>
<reference evidence="1 2" key="1">
    <citation type="journal article" date="2011" name="J. Bacteriol.">
        <title>Genome sequence of strain IMCC3088, a proteorhodopsin-containing marine bacterium belonging to the OM60/NOR5 clade.</title>
        <authorList>
            <person name="Jang Y."/>
            <person name="Oh H.M."/>
            <person name="Kang I."/>
            <person name="Lee K."/>
            <person name="Yang S.J."/>
            <person name="Cho J.C."/>
        </authorList>
    </citation>
    <scope>NUCLEOTIDE SEQUENCE [LARGE SCALE GENOMIC DNA]</scope>
    <source>
        <strain evidence="1 2">IMCC3088</strain>
    </source>
</reference>
<dbReference type="eggNOG" id="COG5361">
    <property type="taxonomic scope" value="Bacteria"/>
</dbReference>